<dbReference type="GO" id="GO:0016798">
    <property type="term" value="F:hydrolase activity, acting on glycosyl bonds"/>
    <property type="evidence" value="ECO:0007669"/>
    <property type="project" value="UniProtKB-KW"/>
</dbReference>
<dbReference type="EMBL" id="FPHV01000211">
    <property type="protein sequence ID" value="SFV82665.1"/>
    <property type="molecule type" value="Genomic_DNA"/>
</dbReference>
<dbReference type="InterPro" id="IPR000189">
    <property type="entry name" value="Transglyc_AS"/>
</dbReference>
<dbReference type="Gene3D" id="3.10.350.10">
    <property type="entry name" value="LysM domain"/>
    <property type="match status" value="3"/>
</dbReference>
<sequence>MANEKWCTGFTSVFKQNKTLIKRFLYLSFFFLSACTSQESVSTSQESVKKNIANVNAKAITKPVQSAQAKPAIVEADLWQYISNRHILSAPNQKKLFWHIDWFKKNPDYLTRVTKRAKPYLYLITQEVEKAGLPIEIALLPIVESAYYPFSYSHGTASGLWQFIPSTGKLYGLKEDWWYDGRRDVLASTKAAVKYLKNLSKLFKGDYLLAIAAYNSGPGRVQKAIRKNKRLGKKADFWHLDLPAETRGYVPRLLAVAELIKYPERYGQTITPVDNKPQLKMVTLDSQFDLDTIAQWADISLDDVYTLNPGLKRWATPSNPPYVILLPIDKAKIFERNLNSHPKNTRVRWLRHKVASGESLSFLAHKFKTTLSQIKSINNMSGNLIKVGDYLIVPLAQRAENDYALSENEREKRRLNSKKSGVKIIHTVAKGDNLWKVAKQYNVKIKSLVKWNHLVHDKPLSIGKKLVIWQTKVTKNKDLSKITSVGIDINRKVTYRVKSGDNLSTIARKFKVRVRDLKLWNQLDSAKPLQIGQKLKIIVNVVNSKMK</sequence>
<protein>
    <submittedName>
        <fullName evidence="2">Membrane-bound lytic murein transglycosylase D</fullName>
        <ecNumber evidence="2">3.2.1.-</ecNumber>
    </submittedName>
</protein>
<dbReference type="GO" id="GO:0008932">
    <property type="term" value="F:lytic endotransglycosylase activity"/>
    <property type="evidence" value="ECO:0007669"/>
    <property type="project" value="TreeGrafter"/>
</dbReference>
<dbReference type="PANTHER" id="PTHR33734:SF22">
    <property type="entry name" value="MEMBRANE-BOUND LYTIC MUREIN TRANSGLYCOSYLASE D"/>
    <property type="match status" value="1"/>
</dbReference>
<dbReference type="Gene3D" id="1.10.530.10">
    <property type="match status" value="1"/>
</dbReference>
<feature type="domain" description="LysM" evidence="1">
    <location>
        <begin position="350"/>
        <end position="393"/>
    </location>
</feature>
<accession>A0A1W1DMR7</accession>
<dbReference type="CDD" id="cd16894">
    <property type="entry name" value="MltD-like"/>
    <property type="match status" value="1"/>
</dbReference>
<name>A0A1W1DMR7_9ZZZZ</name>
<dbReference type="SUPFAM" id="SSF53955">
    <property type="entry name" value="Lysozyme-like"/>
    <property type="match status" value="1"/>
</dbReference>
<feature type="domain" description="LysM" evidence="1">
    <location>
        <begin position="493"/>
        <end position="537"/>
    </location>
</feature>
<dbReference type="Pfam" id="PF01464">
    <property type="entry name" value="SLT"/>
    <property type="match status" value="1"/>
</dbReference>
<feature type="domain" description="LysM" evidence="1">
    <location>
        <begin position="424"/>
        <end position="468"/>
    </location>
</feature>
<dbReference type="InterPro" id="IPR036779">
    <property type="entry name" value="LysM_dom_sf"/>
</dbReference>
<dbReference type="InterPro" id="IPR018392">
    <property type="entry name" value="LysM"/>
</dbReference>
<keyword evidence="2" id="KW-0378">Hydrolase</keyword>
<dbReference type="SMART" id="SM00257">
    <property type="entry name" value="LysM"/>
    <property type="match status" value="3"/>
</dbReference>
<evidence type="ECO:0000313" key="2">
    <source>
        <dbReference type="EMBL" id="SFV82665.1"/>
    </source>
</evidence>
<reference evidence="2" key="1">
    <citation type="submission" date="2016-10" db="EMBL/GenBank/DDBJ databases">
        <authorList>
            <person name="de Groot N.N."/>
        </authorList>
    </citation>
    <scope>NUCLEOTIDE SEQUENCE</scope>
</reference>
<dbReference type="CDD" id="cd00118">
    <property type="entry name" value="LysM"/>
    <property type="match status" value="2"/>
</dbReference>
<dbReference type="Pfam" id="PF01476">
    <property type="entry name" value="LysM"/>
    <property type="match status" value="3"/>
</dbReference>
<proteinExistence type="predicted"/>
<dbReference type="PANTHER" id="PTHR33734">
    <property type="entry name" value="LYSM DOMAIN-CONTAINING GPI-ANCHORED PROTEIN 2"/>
    <property type="match status" value="1"/>
</dbReference>
<dbReference type="GO" id="GO:0016020">
    <property type="term" value="C:membrane"/>
    <property type="evidence" value="ECO:0007669"/>
    <property type="project" value="InterPro"/>
</dbReference>
<dbReference type="AlphaFoldDB" id="A0A1W1DMR7"/>
<dbReference type="InterPro" id="IPR023346">
    <property type="entry name" value="Lysozyme-like_dom_sf"/>
</dbReference>
<dbReference type="InterPro" id="IPR008258">
    <property type="entry name" value="Transglycosylase_SLT_dom_1"/>
</dbReference>
<dbReference type="EC" id="3.2.1.-" evidence="2"/>
<dbReference type="GO" id="GO:0000270">
    <property type="term" value="P:peptidoglycan metabolic process"/>
    <property type="evidence" value="ECO:0007669"/>
    <property type="project" value="InterPro"/>
</dbReference>
<dbReference type="PROSITE" id="PS00922">
    <property type="entry name" value="TRANSGLYCOSYLASE"/>
    <property type="match status" value="1"/>
</dbReference>
<gene>
    <name evidence="2" type="ORF">MNB_SUP05-6-907</name>
</gene>
<dbReference type="PROSITE" id="PS51257">
    <property type="entry name" value="PROKAR_LIPOPROTEIN"/>
    <property type="match status" value="1"/>
</dbReference>
<dbReference type="SUPFAM" id="SSF54106">
    <property type="entry name" value="LysM domain"/>
    <property type="match status" value="3"/>
</dbReference>
<evidence type="ECO:0000259" key="1">
    <source>
        <dbReference type="PROSITE" id="PS51782"/>
    </source>
</evidence>
<dbReference type="PROSITE" id="PS51782">
    <property type="entry name" value="LYSM"/>
    <property type="match status" value="3"/>
</dbReference>
<keyword evidence="2" id="KW-0326">Glycosidase</keyword>
<organism evidence="2">
    <name type="scientific">hydrothermal vent metagenome</name>
    <dbReference type="NCBI Taxonomy" id="652676"/>
    <lineage>
        <taxon>unclassified sequences</taxon>
        <taxon>metagenomes</taxon>
        <taxon>ecological metagenomes</taxon>
    </lineage>
</organism>